<evidence type="ECO:0000256" key="4">
    <source>
        <dbReference type="ARBA" id="ARBA00022679"/>
    </source>
</evidence>
<keyword evidence="4" id="KW-0808">Transferase</keyword>
<dbReference type="SUPFAM" id="SSF53335">
    <property type="entry name" value="S-adenosyl-L-methionine-dependent methyltransferases"/>
    <property type="match status" value="1"/>
</dbReference>
<dbReference type="OrthoDB" id="978at2759"/>
<dbReference type="KEGG" id="bmic:BmR1_04g07775"/>
<dbReference type="EC" id="2.1.1.22" evidence="2"/>
<dbReference type="PANTHER" id="PTHR12303:SF6">
    <property type="entry name" value="CARNOSINE N-METHYLTRANSFERASE"/>
    <property type="match status" value="1"/>
</dbReference>
<dbReference type="GO" id="GO:0030735">
    <property type="term" value="F:carnosine N-methyltransferase activity"/>
    <property type="evidence" value="ECO:0007669"/>
    <property type="project" value="UniProtKB-EC"/>
</dbReference>
<organism evidence="6 7">
    <name type="scientific">Babesia microti (strain RI)</name>
    <dbReference type="NCBI Taxonomy" id="1133968"/>
    <lineage>
        <taxon>Eukaryota</taxon>
        <taxon>Sar</taxon>
        <taxon>Alveolata</taxon>
        <taxon>Apicomplexa</taxon>
        <taxon>Aconoidasida</taxon>
        <taxon>Piroplasmida</taxon>
        <taxon>Babesiidae</taxon>
        <taxon>Babesia</taxon>
    </lineage>
</organism>
<keyword evidence="5" id="KW-0949">S-adenosyl-L-methionine</keyword>
<accession>I7IHF9</accession>
<comment type="similarity">
    <text evidence="1">Belongs to the carnosine N-methyltransferase family.</text>
</comment>
<reference evidence="6 7" key="2">
    <citation type="journal article" date="2013" name="PLoS ONE">
        <title>Whole genome mapping and re-organization of the nuclear and mitochondrial genomes of Babesia microti isolates.</title>
        <authorList>
            <person name="Cornillot E."/>
            <person name="Dassouli A."/>
            <person name="Garg A."/>
            <person name="Pachikara N."/>
            <person name="Randazzo S."/>
            <person name="Depoix D."/>
            <person name="Carcy B."/>
            <person name="Delbecq S."/>
            <person name="Frutos R."/>
            <person name="Silva J.C."/>
            <person name="Sutton R."/>
            <person name="Krause P.J."/>
            <person name="Mamoun C.B."/>
        </authorList>
    </citation>
    <scope>NUCLEOTIDE SEQUENCE [LARGE SCALE GENOMIC DNA]</scope>
    <source>
        <strain evidence="6 7">RI</strain>
    </source>
</reference>
<keyword evidence="7" id="KW-1185">Reference proteome</keyword>
<evidence type="ECO:0000256" key="2">
    <source>
        <dbReference type="ARBA" id="ARBA00012003"/>
    </source>
</evidence>
<dbReference type="SMART" id="SM01296">
    <property type="entry name" value="N2227"/>
    <property type="match status" value="1"/>
</dbReference>
<evidence type="ECO:0000313" key="7">
    <source>
        <dbReference type="Proteomes" id="UP000002899"/>
    </source>
</evidence>
<proteinExistence type="inferred from homology"/>
<dbReference type="EMBL" id="LN871599">
    <property type="protein sequence ID" value="CCF75742.1"/>
    <property type="molecule type" value="Genomic_DNA"/>
</dbReference>
<dbReference type="RefSeq" id="XP_012650150.1">
    <property type="nucleotide sequence ID" value="XM_012794696.1"/>
</dbReference>
<evidence type="ECO:0000256" key="1">
    <source>
        <dbReference type="ARBA" id="ARBA00010086"/>
    </source>
</evidence>
<dbReference type="PANTHER" id="PTHR12303">
    <property type="entry name" value="CARNOSINE N-METHYLTRANSFERASE"/>
    <property type="match status" value="1"/>
</dbReference>
<evidence type="ECO:0000256" key="5">
    <source>
        <dbReference type="ARBA" id="ARBA00022691"/>
    </source>
</evidence>
<dbReference type="VEuPathDB" id="PiroplasmaDB:BmR1_04g07775"/>
<reference evidence="6 7" key="1">
    <citation type="journal article" date="2012" name="Nucleic Acids Res.">
        <title>Sequencing of the smallest Apicomplexan genome from the human pathogen Babesia microti.</title>
        <authorList>
            <person name="Cornillot E."/>
            <person name="Hadj-Kaddour K."/>
            <person name="Dassouli A."/>
            <person name="Noel B."/>
            <person name="Ranwez V."/>
            <person name="Vacherie B."/>
            <person name="Augagneur Y."/>
            <person name="Bres V."/>
            <person name="Duclos A."/>
            <person name="Randazzo S."/>
            <person name="Carcy B."/>
            <person name="Debierre-Grockiego F."/>
            <person name="Delbecq S."/>
            <person name="Moubri-Menage K."/>
            <person name="Shams-Eldin H."/>
            <person name="Usmani-Brown S."/>
            <person name="Bringaud F."/>
            <person name="Wincker P."/>
            <person name="Vivares C.P."/>
            <person name="Schwarz R.T."/>
            <person name="Schetters T.P."/>
            <person name="Krause P.J."/>
            <person name="Gorenflot A."/>
            <person name="Berry V."/>
            <person name="Barbe V."/>
            <person name="Ben Mamoun C."/>
        </authorList>
    </citation>
    <scope>NUCLEOTIDE SEQUENCE [LARGE SCALE GENOMIC DNA]</scope>
    <source>
        <strain evidence="6 7">RI</strain>
    </source>
</reference>
<name>I7IHF9_BABMR</name>
<dbReference type="AlphaFoldDB" id="I7IHF9"/>
<protein>
    <recommendedName>
        <fullName evidence="2">carnosine N-methyltransferase</fullName>
        <ecNumber evidence="2">2.1.1.22</ecNumber>
    </recommendedName>
</protein>
<dbReference type="GeneID" id="24426195"/>
<dbReference type="Proteomes" id="UP000002899">
    <property type="component" value="Chromosome IV"/>
</dbReference>
<keyword evidence="3" id="KW-0489">Methyltransferase</keyword>
<evidence type="ECO:0000256" key="3">
    <source>
        <dbReference type="ARBA" id="ARBA00022603"/>
    </source>
</evidence>
<evidence type="ECO:0000313" key="6">
    <source>
        <dbReference type="EMBL" id="CCF75742.1"/>
    </source>
</evidence>
<gene>
    <name evidence="6" type="ORF">BmR1_04g07775</name>
</gene>
<dbReference type="InterPro" id="IPR029063">
    <property type="entry name" value="SAM-dependent_MTases_sf"/>
</dbReference>
<dbReference type="InterPro" id="IPR012901">
    <property type="entry name" value="CARME"/>
</dbReference>
<dbReference type="GO" id="GO:0032259">
    <property type="term" value="P:methylation"/>
    <property type="evidence" value="ECO:0007669"/>
    <property type="project" value="UniProtKB-KW"/>
</dbReference>
<dbReference type="Pfam" id="PF07942">
    <property type="entry name" value="CARME"/>
    <property type="match status" value="1"/>
</dbReference>
<sequence>MDNESQHFVNVCYAFLSYHSDANENVENMYRCFKHLSDDDLQLLIESPTDRISKILSCIQMNYDFILLLLQAQTHMDLNVDPGCDIMCKLRCLYRTSGFCQIPDNIPDSIIAPSSEYRERHINSVRSTLRQFMRDWSALGKQERDCCYRPLLHSLVEHVKIDPNREIPRVLCPGSGLGRLPYEVVQLGYSCQGNEFSYFMLMGSNFILNHSIEPESQTIFPFCLNTSNRKKHDDHLQPVLIPDVSPVVSNTILDKSNGPKLSMTVGEFVEVYSESNELWDGVLTCFFLDTAKNIIEYIRTIAKLVKIGGLWANIGPLLYHYVDTPGTISIELSWEEVRKIIEKWFTIVKFEWRETYYTTNYNSIMQVKYKSIFFEGIRNANVVQGVSNPVWDVVIPE</sequence>
<reference evidence="6 7" key="3">
    <citation type="journal article" date="2016" name="Sci. Rep.">
        <title>Genome-wide diversity and gene expression profiling of Babesia microti isolates identify polymorphic genes that mediate host-pathogen interactions.</title>
        <authorList>
            <person name="Silva J.C."/>
            <person name="Cornillot E."/>
            <person name="McCracken C."/>
            <person name="Usmani-Brown S."/>
            <person name="Dwivedi A."/>
            <person name="Ifeonu O.O."/>
            <person name="Crabtree J."/>
            <person name="Gotia H.T."/>
            <person name="Virji A.Z."/>
            <person name="Reynes C."/>
            <person name="Colinge J."/>
            <person name="Kumar V."/>
            <person name="Lawres L."/>
            <person name="Pazzi J.E."/>
            <person name="Pablo J.V."/>
            <person name="Hung C."/>
            <person name="Brancato J."/>
            <person name="Kumari P."/>
            <person name="Orvis J."/>
            <person name="Tretina K."/>
            <person name="Chibucos M."/>
            <person name="Ott S."/>
            <person name="Sadzewicz L."/>
            <person name="Sengamalay N."/>
            <person name="Shetty A.C."/>
            <person name="Su Q."/>
            <person name="Tallon L."/>
            <person name="Fraser C.M."/>
            <person name="Frutos R."/>
            <person name="Molina D.M."/>
            <person name="Krause P.J."/>
            <person name="Ben Mamoun C."/>
        </authorList>
    </citation>
    <scope>NUCLEOTIDE SEQUENCE [LARGE SCALE GENOMIC DNA]</scope>
    <source>
        <strain evidence="6 7">RI</strain>
    </source>
</reference>